<feature type="non-terminal residue" evidence="2">
    <location>
        <position position="1"/>
    </location>
</feature>
<name>A0ABP0PWU0_9DINO</name>
<dbReference type="Proteomes" id="UP001642484">
    <property type="component" value="Unassembled WGS sequence"/>
</dbReference>
<protein>
    <submittedName>
        <fullName evidence="2">Uncharacterized protein</fullName>
    </submittedName>
</protein>
<keyword evidence="3" id="KW-1185">Reference proteome</keyword>
<proteinExistence type="predicted"/>
<reference evidence="2 3" key="1">
    <citation type="submission" date="2024-02" db="EMBL/GenBank/DDBJ databases">
        <authorList>
            <person name="Chen Y."/>
            <person name="Shah S."/>
            <person name="Dougan E. K."/>
            <person name="Thang M."/>
            <person name="Chan C."/>
        </authorList>
    </citation>
    <scope>NUCLEOTIDE SEQUENCE [LARGE SCALE GENOMIC DNA]</scope>
</reference>
<feature type="non-terminal residue" evidence="2">
    <location>
        <position position="91"/>
    </location>
</feature>
<evidence type="ECO:0000313" key="3">
    <source>
        <dbReference type="Proteomes" id="UP001642484"/>
    </source>
</evidence>
<comment type="caution">
    <text evidence="2">The sequence shown here is derived from an EMBL/GenBank/DDBJ whole genome shotgun (WGS) entry which is preliminary data.</text>
</comment>
<evidence type="ECO:0000313" key="2">
    <source>
        <dbReference type="EMBL" id="CAK9079160.1"/>
    </source>
</evidence>
<evidence type="ECO:0000256" key="1">
    <source>
        <dbReference type="SAM" id="MobiDB-lite"/>
    </source>
</evidence>
<dbReference type="EMBL" id="CAXAMN010023622">
    <property type="protein sequence ID" value="CAK9079160.1"/>
    <property type="molecule type" value="Genomic_DNA"/>
</dbReference>
<organism evidence="2 3">
    <name type="scientific">Durusdinium trenchii</name>
    <dbReference type="NCBI Taxonomy" id="1381693"/>
    <lineage>
        <taxon>Eukaryota</taxon>
        <taxon>Sar</taxon>
        <taxon>Alveolata</taxon>
        <taxon>Dinophyceae</taxon>
        <taxon>Suessiales</taxon>
        <taxon>Symbiodiniaceae</taxon>
        <taxon>Durusdinium</taxon>
    </lineage>
</organism>
<sequence>VLQNKQPPERESSVEIPSEGLTETSSPTEVYLSKPHKRERSSSSSVTADEFESRFESQIDPLLHPELFAILKAIEKETELASFDAVDSDAE</sequence>
<accession>A0ABP0PWU0</accession>
<gene>
    <name evidence="2" type="ORF">CCMP2556_LOCUS39000</name>
</gene>
<feature type="region of interest" description="Disordered" evidence="1">
    <location>
        <begin position="1"/>
        <end position="56"/>
    </location>
</feature>